<comment type="similarity">
    <text evidence="2">Belongs to the peptidase S54 family.</text>
</comment>
<reference evidence="9 10" key="1">
    <citation type="submission" date="2009-04" db="EMBL/GenBank/DDBJ databases">
        <authorList>
            <person name="Sebastian Y."/>
            <person name="Madupu R."/>
            <person name="Durkin A.S."/>
            <person name="Torralba M."/>
            <person name="Methe B."/>
            <person name="Sutton G.G."/>
            <person name="Strausberg R.L."/>
            <person name="Nelson K.E."/>
        </authorList>
    </citation>
    <scope>NUCLEOTIDE SEQUENCE [LARGE SCALE GENOMIC DNA]</scope>
    <source>
        <strain evidence="9 10">60-3</strain>
    </source>
</reference>
<keyword evidence="10" id="KW-1185">Reference proteome</keyword>
<dbReference type="RefSeq" id="WP_007364522.1">
    <property type="nucleotide sequence ID" value="NZ_ACLR01000019.1"/>
</dbReference>
<feature type="transmembrane region" description="Helical" evidence="7">
    <location>
        <begin position="95"/>
        <end position="116"/>
    </location>
</feature>
<dbReference type="AlphaFoldDB" id="C2M9E3"/>
<accession>C2M9E3</accession>
<evidence type="ECO:0000256" key="6">
    <source>
        <dbReference type="ARBA" id="ARBA00023136"/>
    </source>
</evidence>
<dbReference type="GO" id="GO:0004252">
    <property type="term" value="F:serine-type endopeptidase activity"/>
    <property type="evidence" value="ECO:0007669"/>
    <property type="project" value="InterPro"/>
</dbReference>
<name>C2M9E3_9PORP</name>
<dbReference type="InterPro" id="IPR050925">
    <property type="entry name" value="Rhomboid_protease_S54"/>
</dbReference>
<dbReference type="InterPro" id="IPR035952">
    <property type="entry name" value="Rhomboid-like_sf"/>
</dbReference>
<dbReference type="PANTHER" id="PTHR43731">
    <property type="entry name" value="RHOMBOID PROTEASE"/>
    <property type="match status" value="1"/>
</dbReference>
<keyword evidence="3 7" id="KW-0812">Transmembrane</keyword>
<organism evidence="9 10">
    <name type="scientific">Porphyromonas uenonis 60-3</name>
    <dbReference type="NCBI Taxonomy" id="596327"/>
    <lineage>
        <taxon>Bacteria</taxon>
        <taxon>Pseudomonadati</taxon>
        <taxon>Bacteroidota</taxon>
        <taxon>Bacteroidia</taxon>
        <taxon>Bacteroidales</taxon>
        <taxon>Porphyromonadaceae</taxon>
        <taxon>Porphyromonas</taxon>
    </lineage>
</organism>
<dbReference type="InterPro" id="IPR022764">
    <property type="entry name" value="Peptidase_S54_rhomboid_dom"/>
</dbReference>
<feature type="domain" description="Peptidase S54 rhomboid" evidence="8">
    <location>
        <begin position="55"/>
        <end position="223"/>
    </location>
</feature>
<sequence length="240" mass="26978">MHSFDTNRRIQIPPVTLNLLIINVLCYLAQQVLPRVGIDLTGLLGLHYVTAHDFHVWQPISYMFLHGSFTHLFFNMFALFMFGTTIERTWGAKRFLLFYLVCGLTAALSQELVWGLTTVREVAGYDVVAFPDGSRMATAFFVNQLLTIGASGAVFGLLLAFGWLYPNAAIYLFFIPIPIKAKYFVIGYGVIELFLGVANIESDVAHFAHLGGMLGGLLLILLWRKQGKLYNASGETYRYY</sequence>
<evidence type="ECO:0000313" key="9">
    <source>
        <dbReference type="EMBL" id="EEK17665.1"/>
    </source>
</evidence>
<keyword evidence="4 9" id="KW-0378">Hydrolase</keyword>
<keyword evidence="6 7" id="KW-0472">Membrane</keyword>
<feature type="transmembrane region" description="Helical" evidence="7">
    <location>
        <begin position="136"/>
        <end position="162"/>
    </location>
</feature>
<evidence type="ECO:0000256" key="7">
    <source>
        <dbReference type="SAM" id="Phobius"/>
    </source>
</evidence>
<dbReference type="Gene3D" id="1.20.1540.10">
    <property type="entry name" value="Rhomboid-like"/>
    <property type="match status" value="1"/>
</dbReference>
<gene>
    <name evidence="9" type="ORF">PORUE0001_1538</name>
</gene>
<feature type="transmembrane region" description="Helical" evidence="7">
    <location>
        <begin position="206"/>
        <end position="223"/>
    </location>
</feature>
<protein>
    <submittedName>
        <fullName evidence="9">Peptidase, S54 family</fullName>
        <ecNumber evidence="9">3.4.21.-</ecNumber>
    </submittedName>
</protein>
<comment type="caution">
    <text evidence="9">The sequence shown here is derived from an EMBL/GenBank/DDBJ whole genome shotgun (WGS) entry which is preliminary data.</text>
</comment>
<comment type="subcellular location">
    <subcellularLocation>
        <location evidence="1">Membrane</location>
        <topology evidence="1">Multi-pass membrane protein</topology>
    </subcellularLocation>
</comment>
<feature type="transmembrane region" description="Helical" evidence="7">
    <location>
        <begin position="63"/>
        <end position="83"/>
    </location>
</feature>
<dbReference type="EC" id="3.4.21.-" evidence="9"/>
<dbReference type="Proteomes" id="UP000003303">
    <property type="component" value="Unassembled WGS sequence"/>
</dbReference>
<evidence type="ECO:0000256" key="3">
    <source>
        <dbReference type="ARBA" id="ARBA00022692"/>
    </source>
</evidence>
<dbReference type="STRING" id="596327.PORUE0001_1538"/>
<dbReference type="PANTHER" id="PTHR43731:SF14">
    <property type="entry name" value="PRESENILIN-ASSOCIATED RHOMBOID-LIKE PROTEIN, MITOCHONDRIAL"/>
    <property type="match status" value="1"/>
</dbReference>
<evidence type="ECO:0000259" key="8">
    <source>
        <dbReference type="Pfam" id="PF01694"/>
    </source>
</evidence>
<evidence type="ECO:0000256" key="5">
    <source>
        <dbReference type="ARBA" id="ARBA00022989"/>
    </source>
</evidence>
<proteinExistence type="inferred from homology"/>
<dbReference type="SUPFAM" id="SSF144091">
    <property type="entry name" value="Rhomboid-like"/>
    <property type="match status" value="1"/>
</dbReference>
<evidence type="ECO:0000256" key="4">
    <source>
        <dbReference type="ARBA" id="ARBA00022801"/>
    </source>
</evidence>
<dbReference type="Pfam" id="PF01694">
    <property type="entry name" value="Rhomboid"/>
    <property type="match status" value="1"/>
</dbReference>
<dbReference type="EMBL" id="ACLR01000019">
    <property type="protein sequence ID" value="EEK17665.1"/>
    <property type="molecule type" value="Genomic_DNA"/>
</dbReference>
<dbReference type="eggNOG" id="COG0705">
    <property type="taxonomic scope" value="Bacteria"/>
</dbReference>
<evidence type="ECO:0000313" key="10">
    <source>
        <dbReference type="Proteomes" id="UP000003303"/>
    </source>
</evidence>
<evidence type="ECO:0000256" key="1">
    <source>
        <dbReference type="ARBA" id="ARBA00004141"/>
    </source>
</evidence>
<keyword evidence="5 7" id="KW-1133">Transmembrane helix</keyword>
<dbReference type="OrthoDB" id="9807874at2"/>
<feature type="transmembrane region" description="Helical" evidence="7">
    <location>
        <begin position="12"/>
        <end position="30"/>
    </location>
</feature>
<dbReference type="GO" id="GO:0016020">
    <property type="term" value="C:membrane"/>
    <property type="evidence" value="ECO:0007669"/>
    <property type="project" value="UniProtKB-SubCell"/>
</dbReference>
<evidence type="ECO:0000256" key="2">
    <source>
        <dbReference type="ARBA" id="ARBA00009045"/>
    </source>
</evidence>